<keyword evidence="2" id="KW-1185">Reference proteome</keyword>
<reference evidence="1" key="1">
    <citation type="submission" date="2020-06" db="EMBL/GenBank/DDBJ databases">
        <title>Whole Genome Sequence of Halomonas aquamarina MB598.</title>
        <authorList>
            <person name="Pervaiz M."/>
            <person name="Fariq A."/>
            <person name="Yasmin A."/>
            <person name="Welch M."/>
        </authorList>
    </citation>
    <scope>NUCLEOTIDE SEQUENCE</scope>
    <source>
        <strain evidence="1">MB598</strain>
    </source>
</reference>
<gene>
    <name evidence="1" type="ORF">HW452_01475</name>
</gene>
<protein>
    <submittedName>
        <fullName evidence="1">Uncharacterized protein</fullName>
    </submittedName>
</protein>
<dbReference type="Proteomes" id="UP001319846">
    <property type="component" value="Unassembled WGS sequence"/>
</dbReference>
<evidence type="ECO:0000313" key="1">
    <source>
        <dbReference type="EMBL" id="MBZ5486195.1"/>
    </source>
</evidence>
<organism evidence="1 2">
    <name type="scientific">Vreelandella aquamarina</name>
    <dbReference type="NCBI Taxonomy" id="77097"/>
    <lineage>
        <taxon>Bacteria</taxon>
        <taxon>Pseudomonadati</taxon>
        <taxon>Pseudomonadota</taxon>
        <taxon>Gammaproteobacteria</taxon>
        <taxon>Oceanospirillales</taxon>
        <taxon>Halomonadaceae</taxon>
        <taxon>Vreelandella</taxon>
    </lineage>
</organism>
<evidence type="ECO:0000313" key="2">
    <source>
        <dbReference type="Proteomes" id="UP001319846"/>
    </source>
</evidence>
<dbReference type="EMBL" id="JABYQT010000001">
    <property type="protein sequence ID" value="MBZ5486195.1"/>
    <property type="molecule type" value="Genomic_DNA"/>
</dbReference>
<sequence>MKQRHFMVALDMLDEGREAYTEAAFVPAVQLSVEGERNLGTEIAAFVNRPAHSGREEAPRSTHTSNDVGAGTGRTPFSEAAGFSDTGF</sequence>
<proteinExistence type="predicted"/>
<accession>A0ACC5VQM1</accession>
<comment type="caution">
    <text evidence="1">The sequence shown here is derived from an EMBL/GenBank/DDBJ whole genome shotgun (WGS) entry which is preliminary data.</text>
</comment>
<name>A0ACC5VQM1_9GAMM</name>